<evidence type="ECO:0000313" key="2">
    <source>
        <dbReference type="EMBL" id="RVW09820.1"/>
    </source>
</evidence>
<comment type="caution">
    <text evidence="2">The sequence shown here is derived from an EMBL/GenBank/DDBJ whole genome shotgun (WGS) entry which is preliminary data.</text>
</comment>
<dbReference type="PANTHER" id="PTHR34853:SF1">
    <property type="entry name" value="LIPASE 5"/>
    <property type="match status" value="1"/>
</dbReference>
<dbReference type="OrthoDB" id="9798122at2"/>
<dbReference type="PANTHER" id="PTHR34853">
    <property type="match status" value="1"/>
</dbReference>
<dbReference type="RefSeq" id="WP_127915961.1">
    <property type="nucleotide sequence ID" value="NZ_RKLP01000004.1"/>
</dbReference>
<dbReference type="InterPro" id="IPR005152">
    <property type="entry name" value="Lipase_secreted"/>
</dbReference>
<dbReference type="Gene3D" id="3.40.50.1820">
    <property type="entry name" value="alpha/beta hydrolase"/>
    <property type="match status" value="2"/>
</dbReference>
<dbReference type="AlphaFoldDB" id="A0A438BFL6"/>
<dbReference type="GO" id="GO:0016042">
    <property type="term" value="P:lipid catabolic process"/>
    <property type="evidence" value="ECO:0007669"/>
    <property type="project" value="InterPro"/>
</dbReference>
<name>A0A438BFL6_9NOCA</name>
<evidence type="ECO:0000256" key="1">
    <source>
        <dbReference type="SAM" id="SignalP"/>
    </source>
</evidence>
<sequence>MMGSRMGRRIVTAIAVALVAGTPQILTPTASAVPVAAPARSTPGTILESAPLPQSFWLPGTGAAYRITYLTTGPRGVTPSTGLVFVPDGTPPTGGWPVIAWAHGTIGDSDADAPSRNGIDPDSSRYVTNWLARGYAVAATDYVGLGTPGVPPYLHGESAAHSVIDSVRAARAVDDTLSPRWAVIGLSEGGQAAVFTAHAATAYAPELDYRGAVAAGVPSNIETLAPLAGPNFPPQGLAGLTNFMTFVIAGFRDIHPELDVNSYLTPIGRTLVDAAPELPYREFARLAANVSVADMLSRSLDDPALMAALRDYLQVPTSGYDRPLMIAQGAEDPTVPLPLTVKLITEMNLAGTRPDFRIYPADHIGSLFANEVDAVTFITKAFACDSESDDPECGPGPLGSLGSLGPGGVVGSLGSLSLLGLLGSN</sequence>
<dbReference type="InterPro" id="IPR029058">
    <property type="entry name" value="AB_hydrolase_fold"/>
</dbReference>
<proteinExistence type="predicted"/>
<feature type="chain" id="PRO_5019379612" evidence="1">
    <location>
        <begin position="33"/>
        <end position="425"/>
    </location>
</feature>
<dbReference type="SUPFAM" id="SSF53474">
    <property type="entry name" value="alpha/beta-Hydrolases"/>
    <property type="match status" value="1"/>
</dbReference>
<dbReference type="Pfam" id="PF03583">
    <property type="entry name" value="LIP"/>
    <property type="match status" value="1"/>
</dbReference>
<reference evidence="2 3" key="1">
    <citation type="submission" date="2018-11" db="EMBL/GenBank/DDBJ databases">
        <title>Rhodococcus spongicola sp. nov. and Rhodococcus xishaensis sp. nov. from marine sponges.</title>
        <authorList>
            <person name="Li L."/>
            <person name="Lin H.W."/>
        </authorList>
    </citation>
    <scope>NUCLEOTIDE SEQUENCE [LARGE SCALE GENOMIC DNA]</scope>
    <source>
        <strain evidence="2 3">CCTCC AB2014297</strain>
    </source>
</reference>
<keyword evidence="1" id="KW-0732">Signal</keyword>
<dbReference type="GO" id="GO:0004806">
    <property type="term" value="F:triacylglycerol lipase activity"/>
    <property type="evidence" value="ECO:0007669"/>
    <property type="project" value="InterPro"/>
</dbReference>
<keyword evidence="3" id="KW-1185">Reference proteome</keyword>
<evidence type="ECO:0000313" key="3">
    <source>
        <dbReference type="Proteomes" id="UP000286208"/>
    </source>
</evidence>
<protein>
    <submittedName>
        <fullName evidence="2">Lipase</fullName>
    </submittedName>
</protein>
<dbReference type="Proteomes" id="UP000286208">
    <property type="component" value="Unassembled WGS sequence"/>
</dbReference>
<dbReference type="EMBL" id="RKLP01000004">
    <property type="protein sequence ID" value="RVW09820.1"/>
    <property type="molecule type" value="Genomic_DNA"/>
</dbReference>
<accession>A0A438BFL6</accession>
<gene>
    <name evidence="2" type="ORF">EGT67_10260</name>
</gene>
<organism evidence="2 3">
    <name type="scientific">Prescottella agglutinans</name>
    <dbReference type="NCBI Taxonomy" id="1644129"/>
    <lineage>
        <taxon>Bacteria</taxon>
        <taxon>Bacillati</taxon>
        <taxon>Actinomycetota</taxon>
        <taxon>Actinomycetes</taxon>
        <taxon>Mycobacteriales</taxon>
        <taxon>Nocardiaceae</taxon>
        <taxon>Prescottella</taxon>
    </lineage>
</organism>
<feature type="signal peptide" evidence="1">
    <location>
        <begin position="1"/>
        <end position="32"/>
    </location>
</feature>
<dbReference type="PIRSF" id="PIRSF029171">
    <property type="entry name" value="Esterase_LipA"/>
    <property type="match status" value="1"/>
</dbReference>